<evidence type="ECO:0000313" key="1">
    <source>
        <dbReference type="EMBL" id="KFE71368.1"/>
    </source>
</evidence>
<protein>
    <submittedName>
        <fullName evidence="1">Uncharacterized protein</fullName>
    </submittedName>
</protein>
<comment type="caution">
    <text evidence="1">The sequence shown here is derived from an EMBL/GenBank/DDBJ whole genome shotgun (WGS) entry which is preliminary data.</text>
</comment>
<dbReference type="NCBIfam" id="NF045524">
    <property type="entry name" value="MXAN_6640_HExxH"/>
    <property type="match status" value="1"/>
</dbReference>
<keyword evidence="2" id="KW-1185">Reference proteome</keyword>
<gene>
    <name evidence="1" type="ORF">DB31_3498</name>
</gene>
<dbReference type="SUPFAM" id="SSF69318">
    <property type="entry name" value="Integrin alpha N-terminal domain"/>
    <property type="match status" value="1"/>
</dbReference>
<dbReference type="InterPro" id="IPR028994">
    <property type="entry name" value="Integrin_alpha_N"/>
</dbReference>
<organism evidence="1 2">
    <name type="scientific">Hyalangium minutum</name>
    <dbReference type="NCBI Taxonomy" id="394096"/>
    <lineage>
        <taxon>Bacteria</taxon>
        <taxon>Pseudomonadati</taxon>
        <taxon>Myxococcota</taxon>
        <taxon>Myxococcia</taxon>
        <taxon>Myxococcales</taxon>
        <taxon>Cystobacterineae</taxon>
        <taxon>Archangiaceae</taxon>
        <taxon>Hyalangium</taxon>
    </lineage>
</organism>
<sequence>MRWAALAVLAFAGCGPGHSAPEPHDRSQAALLAESRPTSPSSSLPRFEATEQVESVVSPGAHFRIHFTRSGPNAVKAADADGNGIPDAVDIVARTYDRVAAFYAGLGYLPPPEDSWLPGDFGGDGLFDVYLLDFAGRADGAFRTDGCQGAESQCSGHMLQENDFTGYSYRSYEEAVDTLASHEFFHAVQAAYHPNLGSVAVEGTAVWATERFAPALEDLEQFSSAYLDRPDRSLVVDPDGPGSFSYGSSLYFQFLSERFGDRLILSMWEESVRTPSVRWPALVDTVLRRDSGADFDRAFAEFAQWNMATGSHARPGQGYARGEGYAELTSSSKTFPVDEPSVRVAPASTRYFEVAGAQNISVSFQPTDDAETGALHLLVAVVGQDGTLQVTRADSPGALLAQVSAQGASRVLVAVVDGRHQGLGRYGRLCITDTATGSPCGGDAPSDGEDKDTGCQSAPGGWTWWLSWLVLAAGGYRPLRKRSHLEASR</sequence>
<name>A0A085WUK5_9BACT</name>
<dbReference type="STRING" id="394096.DB31_3498"/>
<evidence type="ECO:0000313" key="2">
    <source>
        <dbReference type="Proteomes" id="UP000028725"/>
    </source>
</evidence>
<dbReference type="EMBL" id="JMCB01000002">
    <property type="protein sequence ID" value="KFE71368.1"/>
    <property type="molecule type" value="Genomic_DNA"/>
</dbReference>
<dbReference type="AlphaFoldDB" id="A0A085WUK5"/>
<dbReference type="PATRIC" id="fig|394096.3.peg.1148"/>
<reference evidence="1 2" key="1">
    <citation type="submission" date="2014-04" db="EMBL/GenBank/DDBJ databases">
        <title>Genome assembly of Hyalangium minutum DSM 14724.</title>
        <authorList>
            <person name="Sharma G."/>
            <person name="Subramanian S."/>
        </authorList>
    </citation>
    <scope>NUCLEOTIDE SEQUENCE [LARGE SCALE GENOMIC DNA]</scope>
    <source>
        <strain evidence="1 2">DSM 14724</strain>
    </source>
</reference>
<dbReference type="Proteomes" id="UP000028725">
    <property type="component" value="Unassembled WGS sequence"/>
</dbReference>
<proteinExistence type="predicted"/>
<accession>A0A085WUK5</accession>
<dbReference type="RefSeq" id="WP_205628468.1">
    <property type="nucleotide sequence ID" value="NZ_JMCB01000002.1"/>
</dbReference>